<dbReference type="AlphaFoldDB" id="A0A4Y2A3N5"/>
<evidence type="ECO:0000313" key="2">
    <source>
        <dbReference type="Proteomes" id="UP000499080"/>
    </source>
</evidence>
<accession>A0A4Y2A3N5</accession>
<comment type="caution">
    <text evidence="1">The sequence shown here is derived from an EMBL/GenBank/DDBJ whole genome shotgun (WGS) entry which is preliminary data.</text>
</comment>
<proteinExistence type="predicted"/>
<dbReference type="OrthoDB" id="10504416at2759"/>
<evidence type="ECO:0000313" key="1">
    <source>
        <dbReference type="EMBL" id="GBL74039.1"/>
    </source>
</evidence>
<organism evidence="1 2">
    <name type="scientific">Araneus ventricosus</name>
    <name type="common">Orbweaver spider</name>
    <name type="synonym">Epeira ventricosa</name>
    <dbReference type="NCBI Taxonomy" id="182803"/>
    <lineage>
        <taxon>Eukaryota</taxon>
        <taxon>Metazoa</taxon>
        <taxon>Ecdysozoa</taxon>
        <taxon>Arthropoda</taxon>
        <taxon>Chelicerata</taxon>
        <taxon>Arachnida</taxon>
        <taxon>Araneae</taxon>
        <taxon>Araneomorphae</taxon>
        <taxon>Entelegynae</taxon>
        <taxon>Araneoidea</taxon>
        <taxon>Araneidae</taxon>
        <taxon>Araneus</taxon>
    </lineage>
</organism>
<gene>
    <name evidence="1" type="ORF">AVEN_230950_1</name>
</gene>
<dbReference type="Proteomes" id="UP000499080">
    <property type="component" value="Unassembled WGS sequence"/>
</dbReference>
<dbReference type="EMBL" id="BGPR01000004">
    <property type="protein sequence ID" value="GBL74039.1"/>
    <property type="molecule type" value="Genomic_DNA"/>
</dbReference>
<reference evidence="1 2" key="1">
    <citation type="journal article" date="2019" name="Sci. Rep.">
        <title>Orb-weaving spider Araneus ventricosus genome elucidates the spidroin gene catalogue.</title>
        <authorList>
            <person name="Kono N."/>
            <person name="Nakamura H."/>
            <person name="Ohtoshi R."/>
            <person name="Moran D.A.P."/>
            <person name="Shinohara A."/>
            <person name="Yoshida Y."/>
            <person name="Fujiwara M."/>
            <person name="Mori M."/>
            <person name="Tomita M."/>
            <person name="Arakawa K."/>
        </authorList>
    </citation>
    <scope>NUCLEOTIDE SEQUENCE [LARGE SCALE GENOMIC DNA]</scope>
</reference>
<name>A0A4Y2A3N5_ARAVE</name>
<keyword evidence="2" id="KW-1185">Reference proteome</keyword>
<protein>
    <submittedName>
        <fullName evidence="1">Uncharacterized protein</fullName>
    </submittedName>
</protein>
<sequence length="155" mass="17439">MRTTSDPHSPLCTAKQREVGRFNMLAVFCSLDSRKRDCSAGYNSQHLALICKFSIFSFVKIPFDGRYERGGLNIELEDLSVIANLFSPSREAVVKYMDLNASSPWAPLSVSEKRVSLRSTQVHHQRSSPLLFLVSNGLISRILEEGEKKMTSPMK</sequence>